<reference evidence="1 2" key="1">
    <citation type="journal article" date="2018" name="Front. Plant Sci.">
        <title>Red Clover (Trifolium pratense) and Zigzag Clover (T. medium) - A Picture of Genomic Similarities and Differences.</title>
        <authorList>
            <person name="Dluhosova J."/>
            <person name="Istvanek J."/>
            <person name="Nedelnik J."/>
            <person name="Repkova J."/>
        </authorList>
    </citation>
    <scope>NUCLEOTIDE SEQUENCE [LARGE SCALE GENOMIC DNA]</scope>
    <source>
        <strain evidence="2">cv. 10/8</strain>
        <tissue evidence="1">Leaf</tissue>
    </source>
</reference>
<dbReference type="AlphaFoldDB" id="A0A392S659"/>
<evidence type="ECO:0000313" key="1">
    <source>
        <dbReference type="EMBL" id="MCI44318.1"/>
    </source>
</evidence>
<name>A0A392S659_9FABA</name>
<evidence type="ECO:0008006" key="3">
    <source>
        <dbReference type="Google" id="ProtNLM"/>
    </source>
</evidence>
<comment type="caution">
    <text evidence="1">The sequence shown here is derived from an EMBL/GenBank/DDBJ whole genome shotgun (WGS) entry which is preliminary data.</text>
</comment>
<proteinExistence type="predicted"/>
<dbReference type="EMBL" id="LXQA010329006">
    <property type="protein sequence ID" value="MCI44318.1"/>
    <property type="molecule type" value="Genomic_DNA"/>
</dbReference>
<accession>A0A392S659</accession>
<sequence length="31" mass="3724">MRKTKKKKGDVAFKLDLEKAFDNVIWDFHNT</sequence>
<protein>
    <recommendedName>
        <fullName evidence="3">RNA-directed DNA polymerase (Reverse transcriptase)</fullName>
    </recommendedName>
</protein>
<organism evidence="1 2">
    <name type="scientific">Trifolium medium</name>
    <dbReference type="NCBI Taxonomy" id="97028"/>
    <lineage>
        <taxon>Eukaryota</taxon>
        <taxon>Viridiplantae</taxon>
        <taxon>Streptophyta</taxon>
        <taxon>Embryophyta</taxon>
        <taxon>Tracheophyta</taxon>
        <taxon>Spermatophyta</taxon>
        <taxon>Magnoliopsida</taxon>
        <taxon>eudicotyledons</taxon>
        <taxon>Gunneridae</taxon>
        <taxon>Pentapetalae</taxon>
        <taxon>rosids</taxon>
        <taxon>fabids</taxon>
        <taxon>Fabales</taxon>
        <taxon>Fabaceae</taxon>
        <taxon>Papilionoideae</taxon>
        <taxon>50 kb inversion clade</taxon>
        <taxon>NPAAA clade</taxon>
        <taxon>Hologalegina</taxon>
        <taxon>IRL clade</taxon>
        <taxon>Trifolieae</taxon>
        <taxon>Trifolium</taxon>
    </lineage>
</organism>
<dbReference type="Proteomes" id="UP000265520">
    <property type="component" value="Unassembled WGS sequence"/>
</dbReference>
<keyword evidence="2" id="KW-1185">Reference proteome</keyword>
<evidence type="ECO:0000313" key="2">
    <source>
        <dbReference type="Proteomes" id="UP000265520"/>
    </source>
</evidence>
<feature type="non-terminal residue" evidence="1">
    <location>
        <position position="31"/>
    </location>
</feature>